<dbReference type="InterPro" id="IPR005905">
    <property type="entry name" value="D_ala_D_ala"/>
</dbReference>
<evidence type="ECO:0000313" key="14">
    <source>
        <dbReference type="EMBL" id="MPM86269.1"/>
    </source>
</evidence>
<protein>
    <submittedName>
        <fullName evidence="14">Vancomycin B-type resistance protein VanB</fullName>
        <ecNumber evidence="14">6.1.2.1</ecNumber>
    </submittedName>
</protein>
<feature type="domain" description="ATP-grasp" evidence="13">
    <location>
        <begin position="59"/>
        <end position="260"/>
    </location>
</feature>
<dbReference type="PROSITE" id="PS50975">
    <property type="entry name" value="ATP_GRASP"/>
    <property type="match status" value="1"/>
</dbReference>
<dbReference type="SUPFAM" id="SSF52440">
    <property type="entry name" value="PreATP-grasp domain"/>
    <property type="match status" value="1"/>
</dbReference>
<dbReference type="InterPro" id="IPR011095">
    <property type="entry name" value="Dala_Dala_lig_C"/>
</dbReference>
<organism evidence="14">
    <name type="scientific">bioreactor metagenome</name>
    <dbReference type="NCBI Taxonomy" id="1076179"/>
    <lineage>
        <taxon>unclassified sequences</taxon>
        <taxon>metagenomes</taxon>
        <taxon>ecological metagenomes</taxon>
    </lineage>
</organism>
<dbReference type="InterPro" id="IPR016185">
    <property type="entry name" value="PreATP-grasp_dom_sf"/>
</dbReference>
<keyword evidence="7" id="KW-0067">ATP-binding</keyword>
<dbReference type="InterPro" id="IPR011127">
    <property type="entry name" value="Dala_Dala_lig_N"/>
</dbReference>
<dbReference type="GO" id="GO:0071555">
    <property type="term" value="P:cell wall organization"/>
    <property type="evidence" value="ECO:0007669"/>
    <property type="project" value="UniProtKB-KW"/>
</dbReference>
<dbReference type="PROSITE" id="PS00843">
    <property type="entry name" value="DALA_DALA_LIGASE_1"/>
    <property type="match status" value="1"/>
</dbReference>
<dbReference type="GO" id="GO:0008360">
    <property type="term" value="P:regulation of cell shape"/>
    <property type="evidence" value="ECO:0007669"/>
    <property type="project" value="UniProtKB-KW"/>
</dbReference>
<dbReference type="EC" id="6.1.2.1" evidence="14"/>
<keyword evidence="9" id="KW-0133">Cell shape</keyword>
<evidence type="ECO:0000256" key="9">
    <source>
        <dbReference type="ARBA" id="ARBA00022960"/>
    </source>
</evidence>
<dbReference type="PIRSF" id="PIRSF039102">
    <property type="entry name" value="Ddl/VanB"/>
    <property type="match status" value="1"/>
</dbReference>
<comment type="cofactor">
    <cofactor evidence="1">
        <name>Mn(2+)</name>
        <dbReference type="ChEBI" id="CHEBI:29035"/>
    </cofactor>
</comment>
<evidence type="ECO:0000256" key="1">
    <source>
        <dbReference type="ARBA" id="ARBA00001936"/>
    </source>
</evidence>
<dbReference type="GO" id="GO:0160220">
    <property type="term" value="F:D-alanine-(R)-lactate ligase activity"/>
    <property type="evidence" value="ECO:0007669"/>
    <property type="project" value="UniProtKB-EC"/>
</dbReference>
<evidence type="ECO:0000256" key="10">
    <source>
        <dbReference type="ARBA" id="ARBA00022984"/>
    </source>
</evidence>
<dbReference type="AlphaFoldDB" id="A0A645DAP7"/>
<dbReference type="NCBIfam" id="TIGR01205">
    <property type="entry name" value="D_ala_D_alaTIGR"/>
    <property type="match status" value="1"/>
</dbReference>
<dbReference type="FunFam" id="3.30.470.20:FF:000008">
    <property type="entry name" value="D-alanine--D-alanine ligase"/>
    <property type="match status" value="1"/>
</dbReference>
<evidence type="ECO:0000256" key="11">
    <source>
        <dbReference type="ARBA" id="ARBA00023211"/>
    </source>
</evidence>
<accession>A0A645DAP7</accession>
<proteinExistence type="inferred from homology"/>
<dbReference type="InterPro" id="IPR000291">
    <property type="entry name" value="D-Ala_lig_Van_CS"/>
</dbReference>
<dbReference type="GO" id="GO:0005829">
    <property type="term" value="C:cytosol"/>
    <property type="evidence" value="ECO:0007669"/>
    <property type="project" value="TreeGrafter"/>
</dbReference>
<keyword evidence="12" id="KW-0961">Cell wall biogenesis/degradation</keyword>
<dbReference type="GO" id="GO:0046872">
    <property type="term" value="F:metal ion binding"/>
    <property type="evidence" value="ECO:0007669"/>
    <property type="project" value="UniProtKB-KW"/>
</dbReference>
<keyword evidence="8" id="KW-0460">Magnesium</keyword>
<dbReference type="Gene3D" id="3.40.50.20">
    <property type="match status" value="1"/>
</dbReference>
<dbReference type="EMBL" id="VSSQ01034360">
    <property type="protein sequence ID" value="MPM86269.1"/>
    <property type="molecule type" value="Genomic_DNA"/>
</dbReference>
<keyword evidence="4 14" id="KW-0436">Ligase</keyword>
<dbReference type="InterPro" id="IPR013815">
    <property type="entry name" value="ATP_grasp_subdomain_1"/>
</dbReference>
<dbReference type="PANTHER" id="PTHR23132:SF25">
    <property type="entry name" value="D-ALANINE--D-ALANINE LIGASE A"/>
    <property type="match status" value="1"/>
</dbReference>
<evidence type="ECO:0000256" key="2">
    <source>
        <dbReference type="ARBA" id="ARBA00001946"/>
    </source>
</evidence>
<dbReference type="GO" id="GO:0009252">
    <property type="term" value="P:peptidoglycan biosynthetic process"/>
    <property type="evidence" value="ECO:0007669"/>
    <property type="project" value="UniProtKB-KW"/>
</dbReference>
<evidence type="ECO:0000256" key="12">
    <source>
        <dbReference type="ARBA" id="ARBA00023316"/>
    </source>
</evidence>
<evidence type="ECO:0000256" key="6">
    <source>
        <dbReference type="ARBA" id="ARBA00022741"/>
    </source>
</evidence>
<evidence type="ECO:0000256" key="3">
    <source>
        <dbReference type="ARBA" id="ARBA00010871"/>
    </source>
</evidence>
<name>A0A645DAP7_9ZZZZ</name>
<dbReference type="NCBIfam" id="NF002528">
    <property type="entry name" value="PRK01966.1-4"/>
    <property type="match status" value="1"/>
</dbReference>
<evidence type="ECO:0000256" key="4">
    <source>
        <dbReference type="ARBA" id="ARBA00022598"/>
    </source>
</evidence>
<dbReference type="PANTHER" id="PTHR23132">
    <property type="entry name" value="D-ALANINE--D-ALANINE LIGASE"/>
    <property type="match status" value="1"/>
</dbReference>
<evidence type="ECO:0000256" key="8">
    <source>
        <dbReference type="ARBA" id="ARBA00022842"/>
    </source>
</evidence>
<dbReference type="Gene3D" id="3.30.470.20">
    <property type="entry name" value="ATP-grasp fold, B domain"/>
    <property type="match status" value="1"/>
</dbReference>
<evidence type="ECO:0000256" key="7">
    <source>
        <dbReference type="ARBA" id="ARBA00022840"/>
    </source>
</evidence>
<keyword evidence="5" id="KW-0479">Metal-binding</keyword>
<keyword evidence="6" id="KW-0547">Nucleotide-binding</keyword>
<dbReference type="GO" id="GO:0008716">
    <property type="term" value="F:D-alanine-D-alanine ligase activity"/>
    <property type="evidence" value="ECO:0007669"/>
    <property type="project" value="InterPro"/>
</dbReference>
<dbReference type="SUPFAM" id="SSF56059">
    <property type="entry name" value="Glutathione synthetase ATP-binding domain-like"/>
    <property type="match status" value="1"/>
</dbReference>
<gene>
    <name evidence="14" type="primary">vanB_2</name>
    <name evidence="14" type="ORF">SDC9_133358</name>
</gene>
<reference evidence="14" key="1">
    <citation type="submission" date="2019-08" db="EMBL/GenBank/DDBJ databases">
        <authorList>
            <person name="Kucharzyk K."/>
            <person name="Murdoch R.W."/>
            <person name="Higgins S."/>
            <person name="Loffler F."/>
        </authorList>
    </citation>
    <scope>NUCLEOTIDE SEQUENCE</scope>
</reference>
<dbReference type="GO" id="GO:0005524">
    <property type="term" value="F:ATP binding"/>
    <property type="evidence" value="ECO:0007669"/>
    <property type="project" value="UniProtKB-KW"/>
</dbReference>
<keyword evidence="10" id="KW-0573">Peptidoglycan synthesis</keyword>
<keyword evidence="11" id="KW-0464">Manganese</keyword>
<sequence length="264" mass="29502">MVIENQRIRSIQLDAIFPVLHGSNGEDGTVQGLIALSNIPLIGCGILASSLCMDKYRSHCLVEHAGIRVTKGIVFSHLDSFENILKQTIELKYPLFIKPLRAGSSFGISKIKTSDELYKAVTEAFNYDTKILIEEEVKGFEVGCAILGDEKLIIGEIDEIECNQNFFNFTEKYTLETSKIHIPARLSIEKRQEIKELCASVYHILGCQGFARVDCFISEDNEIYFNEVNTIPGFTAHSRFPSMMKAIGLDLTEVITIAIEGTLK</sequence>
<dbReference type="InterPro" id="IPR011761">
    <property type="entry name" value="ATP-grasp"/>
</dbReference>
<comment type="similarity">
    <text evidence="3">Belongs to the D-alanine--D-alanine ligase family.</text>
</comment>
<dbReference type="Pfam" id="PF07478">
    <property type="entry name" value="Dala_Dala_lig_C"/>
    <property type="match status" value="1"/>
</dbReference>
<dbReference type="Gene3D" id="3.30.1490.20">
    <property type="entry name" value="ATP-grasp fold, A domain"/>
    <property type="match status" value="1"/>
</dbReference>
<dbReference type="Pfam" id="PF01820">
    <property type="entry name" value="Dala_Dala_lig_N"/>
    <property type="match status" value="1"/>
</dbReference>
<comment type="cofactor">
    <cofactor evidence="2">
        <name>Mg(2+)</name>
        <dbReference type="ChEBI" id="CHEBI:18420"/>
    </cofactor>
</comment>
<evidence type="ECO:0000259" key="13">
    <source>
        <dbReference type="PROSITE" id="PS50975"/>
    </source>
</evidence>
<comment type="caution">
    <text evidence="14">The sequence shown here is derived from an EMBL/GenBank/DDBJ whole genome shotgun (WGS) entry which is preliminary data.</text>
</comment>
<evidence type="ECO:0000256" key="5">
    <source>
        <dbReference type="ARBA" id="ARBA00022723"/>
    </source>
</evidence>